<comment type="caution">
    <text evidence="2">The sequence shown here is derived from an EMBL/GenBank/DDBJ whole genome shotgun (WGS) entry which is preliminary data.</text>
</comment>
<accession>A0AAV6Q5S3</accession>
<name>A0AAV6Q5S3_SOLSE</name>
<protein>
    <submittedName>
        <fullName evidence="2">Uncharacterized protein</fullName>
    </submittedName>
</protein>
<proteinExistence type="predicted"/>
<reference evidence="2 3" key="1">
    <citation type="journal article" date="2021" name="Sci. Rep.">
        <title>Chromosome anchoring in Senegalese sole (Solea senegalensis) reveals sex-associated markers and genome rearrangements in flatfish.</title>
        <authorList>
            <person name="Guerrero-Cozar I."/>
            <person name="Gomez-Garrido J."/>
            <person name="Berbel C."/>
            <person name="Martinez-Blanch J.F."/>
            <person name="Alioto T."/>
            <person name="Claros M.G."/>
            <person name="Gagnaire P.A."/>
            <person name="Manchado M."/>
        </authorList>
    </citation>
    <scope>NUCLEOTIDE SEQUENCE [LARGE SCALE GENOMIC DNA]</scope>
    <source>
        <strain evidence="2">Sse05_10M</strain>
    </source>
</reference>
<evidence type="ECO:0000313" key="3">
    <source>
        <dbReference type="Proteomes" id="UP000693946"/>
    </source>
</evidence>
<dbReference type="AlphaFoldDB" id="A0AAV6Q5S3"/>
<feature type="region of interest" description="Disordered" evidence="1">
    <location>
        <begin position="1"/>
        <end position="23"/>
    </location>
</feature>
<dbReference type="EMBL" id="JAGKHQ010000019">
    <property type="protein sequence ID" value="KAG7482867.1"/>
    <property type="molecule type" value="Genomic_DNA"/>
</dbReference>
<organism evidence="2 3">
    <name type="scientific">Solea senegalensis</name>
    <name type="common">Senegalese sole</name>
    <dbReference type="NCBI Taxonomy" id="28829"/>
    <lineage>
        <taxon>Eukaryota</taxon>
        <taxon>Metazoa</taxon>
        <taxon>Chordata</taxon>
        <taxon>Craniata</taxon>
        <taxon>Vertebrata</taxon>
        <taxon>Euteleostomi</taxon>
        <taxon>Actinopterygii</taxon>
        <taxon>Neopterygii</taxon>
        <taxon>Teleostei</taxon>
        <taxon>Neoteleostei</taxon>
        <taxon>Acanthomorphata</taxon>
        <taxon>Carangaria</taxon>
        <taxon>Pleuronectiformes</taxon>
        <taxon>Pleuronectoidei</taxon>
        <taxon>Soleidae</taxon>
        <taxon>Solea</taxon>
    </lineage>
</organism>
<dbReference type="Proteomes" id="UP000693946">
    <property type="component" value="Linkage Group LG7"/>
</dbReference>
<sequence length="103" mass="11202">MSTKNAMSTCEEPPTGYFVDESPNRGDCSARDLGFTVILESGASAGAKWTTAGNIAGLYSDRQFSLQWDNGTEPADADTRSIKNQTLARNQSDFCVNEDLEKK</sequence>
<gene>
    <name evidence="2" type="ORF">JOB18_032647</name>
</gene>
<evidence type="ECO:0000256" key="1">
    <source>
        <dbReference type="SAM" id="MobiDB-lite"/>
    </source>
</evidence>
<evidence type="ECO:0000313" key="2">
    <source>
        <dbReference type="EMBL" id="KAG7482867.1"/>
    </source>
</evidence>
<keyword evidence="3" id="KW-1185">Reference proteome</keyword>